<evidence type="ECO:0000313" key="1">
    <source>
        <dbReference type="EMBL" id="KAJ7347676.1"/>
    </source>
</evidence>
<organism evidence="1 2">
    <name type="scientific">Mycena albidolilacea</name>
    <dbReference type="NCBI Taxonomy" id="1033008"/>
    <lineage>
        <taxon>Eukaryota</taxon>
        <taxon>Fungi</taxon>
        <taxon>Dikarya</taxon>
        <taxon>Basidiomycota</taxon>
        <taxon>Agaricomycotina</taxon>
        <taxon>Agaricomycetes</taxon>
        <taxon>Agaricomycetidae</taxon>
        <taxon>Agaricales</taxon>
        <taxon>Marasmiineae</taxon>
        <taxon>Mycenaceae</taxon>
        <taxon>Mycena</taxon>
    </lineage>
</organism>
<gene>
    <name evidence="1" type="ORF">DFH08DRAFT_808458</name>
</gene>
<dbReference type="EMBL" id="JARIHO010000018">
    <property type="protein sequence ID" value="KAJ7347676.1"/>
    <property type="molecule type" value="Genomic_DNA"/>
</dbReference>
<sequence length="332" mass="37087">MIQLSMAKHSEGVPWSNRDECLKALRCSTVGTPCEMVFCRFVPTSEYLGYSSGVCNNTSSECHWGTWNRNGVTQIFGSNTCSMDLSINPSRKFTEILGVKTVQDEDNTLRPFTRKRFSGEKLIAGIAEATASRNGSTTRRRLYNAIRHTLGSRHHRVSIADVCLFIAFQSTSRQVKHRAVNRNRKRRVHGPSYGASRARTLRVGYGTGHPYPTVYGSTGSSLRQNALTGPGRTGLKHTRSNPYRERVYPEIPVPYPFTGTGLRVAALALKHRLEGFRGIEVVRRFSIFEMVVGEELEWYALAGGRAPRASASRGTFMRLKNDATKEPGSPFY</sequence>
<reference evidence="1" key="1">
    <citation type="submission" date="2023-03" db="EMBL/GenBank/DDBJ databases">
        <title>Massive genome expansion in bonnet fungi (Mycena s.s.) driven by repeated elements and novel gene families across ecological guilds.</title>
        <authorList>
            <consortium name="Lawrence Berkeley National Laboratory"/>
            <person name="Harder C.B."/>
            <person name="Miyauchi S."/>
            <person name="Viragh M."/>
            <person name="Kuo A."/>
            <person name="Thoen E."/>
            <person name="Andreopoulos B."/>
            <person name="Lu D."/>
            <person name="Skrede I."/>
            <person name="Drula E."/>
            <person name="Henrissat B."/>
            <person name="Morin E."/>
            <person name="Kohler A."/>
            <person name="Barry K."/>
            <person name="LaButti K."/>
            <person name="Morin E."/>
            <person name="Salamov A."/>
            <person name="Lipzen A."/>
            <person name="Mereny Z."/>
            <person name="Hegedus B."/>
            <person name="Baldrian P."/>
            <person name="Stursova M."/>
            <person name="Weitz H."/>
            <person name="Taylor A."/>
            <person name="Grigoriev I.V."/>
            <person name="Nagy L.G."/>
            <person name="Martin F."/>
            <person name="Kauserud H."/>
        </authorList>
    </citation>
    <scope>NUCLEOTIDE SEQUENCE</scope>
    <source>
        <strain evidence="1">CBHHK002</strain>
    </source>
</reference>
<dbReference type="AlphaFoldDB" id="A0AAD7A1S3"/>
<dbReference type="Proteomes" id="UP001218218">
    <property type="component" value="Unassembled WGS sequence"/>
</dbReference>
<comment type="caution">
    <text evidence="1">The sequence shown here is derived from an EMBL/GenBank/DDBJ whole genome shotgun (WGS) entry which is preliminary data.</text>
</comment>
<keyword evidence="2" id="KW-1185">Reference proteome</keyword>
<name>A0AAD7A1S3_9AGAR</name>
<accession>A0AAD7A1S3</accession>
<protein>
    <submittedName>
        <fullName evidence="1">Uncharacterized protein</fullName>
    </submittedName>
</protein>
<proteinExistence type="predicted"/>
<evidence type="ECO:0000313" key="2">
    <source>
        <dbReference type="Proteomes" id="UP001218218"/>
    </source>
</evidence>